<dbReference type="EMBL" id="WKRA01000007">
    <property type="protein sequence ID" value="MSD15707.1"/>
    <property type="molecule type" value="Genomic_DNA"/>
</dbReference>
<dbReference type="PANTHER" id="PTHR37304">
    <property type="entry name" value="MEMBRANE PROTEIN-RELATED"/>
    <property type="match status" value="1"/>
</dbReference>
<keyword evidence="1" id="KW-1133">Transmembrane helix</keyword>
<accession>A0A173VE33</accession>
<dbReference type="AlphaFoldDB" id="A0A173VE33"/>
<sequence length="70" mass="7860">MNTKILDNILLALVIIGAINWGLIGFFRFDLVAFLFGTMSWFSRVIYALVGISGIYLISVFGRIRSMKDA</sequence>
<dbReference type="Proteomes" id="UP000431304">
    <property type="component" value="Unassembled WGS sequence"/>
</dbReference>
<keyword evidence="1" id="KW-0472">Membrane</keyword>
<feature type="transmembrane region" description="Helical" evidence="1">
    <location>
        <begin position="9"/>
        <end position="29"/>
    </location>
</feature>
<dbReference type="OrthoDB" id="9812136at2"/>
<feature type="transmembrane region" description="Helical" evidence="1">
    <location>
        <begin position="41"/>
        <end position="61"/>
    </location>
</feature>
<protein>
    <submittedName>
        <fullName evidence="3">DUF378 domain-containing protein</fullName>
    </submittedName>
    <submittedName>
        <fullName evidence="2">Domain of uncharacterized function (DUF378)</fullName>
    </submittedName>
</protein>
<evidence type="ECO:0000256" key="1">
    <source>
        <dbReference type="SAM" id="Phobius"/>
    </source>
</evidence>
<dbReference type="Pfam" id="PF04070">
    <property type="entry name" value="DUF378"/>
    <property type="match status" value="1"/>
</dbReference>
<proteinExistence type="predicted"/>
<evidence type="ECO:0000313" key="2">
    <source>
        <dbReference type="EMBL" id="CUN24178.1"/>
    </source>
</evidence>
<name>A0A173VE33_EUBRA</name>
<reference evidence="2 4" key="1">
    <citation type="submission" date="2015-09" db="EMBL/GenBank/DDBJ databases">
        <authorList>
            <consortium name="Pathogen Informatics"/>
        </authorList>
    </citation>
    <scope>NUCLEOTIDE SEQUENCE [LARGE SCALE GENOMIC DNA]</scope>
    <source>
        <strain evidence="2 4">2789STDY5608891</strain>
    </source>
</reference>
<evidence type="ECO:0000313" key="3">
    <source>
        <dbReference type="EMBL" id="MSD15707.1"/>
    </source>
</evidence>
<evidence type="ECO:0000313" key="4">
    <source>
        <dbReference type="Proteomes" id="UP000095492"/>
    </source>
</evidence>
<keyword evidence="1" id="KW-0812">Transmembrane</keyword>
<gene>
    <name evidence="2" type="ORF">ERS852448_02711</name>
    <name evidence="3" type="ORF">GKE72_06390</name>
</gene>
<dbReference type="Proteomes" id="UP000095492">
    <property type="component" value="Unassembled WGS sequence"/>
</dbReference>
<dbReference type="InterPro" id="IPR007211">
    <property type="entry name" value="DUF378"/>
</dbReference>
<reference evidence="3 5" key="2">
    <citation type="journal article" date="2019" name="Nat. Med.">
        <title>A library of human gut bacterial isolates paired with longitudinal multiomics data enables mechanistic microbiome research.</title>
        <authorList>
            <person name="Poyet M."/>
            <person name="Groussin M."/>
            <person name="Gibbons S.M."/>
            <person name="Avila-Pacheco J."/>
            <person name="Jiang X."/>
            <person name="Kearney S.M."/>
            <person name="Perrotta A.R."/>
            <person name="Berdy B."/>
            <person name="Zhao S."/>
            <person name="Lieberman T.D."/>
            <person name="Swanson P.K."/>
            <person name="Smith M."/>
            <person name="Roesemann S."/>
            <person name="Alexander J.E."/>
            <person name="Rich S.A."/>
            <person name="Livny J."/>
            <person name="Vlamakis H."/>
            <person name="Clish C."/>
            <person name="Bullock K."/>
            <person name="Deik A."/>
            <person name="Scott J."/>
            <person name="Pierce K.A."/>
            <person name="Xavier R.J."/>
            <person name="Alm E.J."/>
        </authorList>
    </citation>
    <scope>NUCLEOTIDE SEQUENCE [LARGE SCALE GENOMIC DNA]</scope>
    <source>
        <strain evidence="3 5">BIOML-A3</strain>
    </source>
</reference>
<dbReference type="EMBL" id="CYYA01000025">
    <property type="protein sequence ID" value="CUN24178.1"/>
    <property type="molecule type" value="Genomic_DNA"/>
</dbReference>
<dbReference type="GeneID" id="42787524"/>
<dbReference type="RefSeq" id="WP_021740168.1">
    <property type="nucleotide sequence ID" value="NZ_CABKSU010000100.1"/>
</dbReference>
<dbReference type="PANTHER" id="PTHR37304:SF1">
    <property type="entry name" value="MEMBRANE PROTEIN"/>
    <property type="match status" value="1"/>
</dbReference>
<evidence type="ECO:0000313" key="5">
    <source>
        <dbReference type="Proteomes" id="UP000431304"/>
    </source>
</evidence>
<organism evidence="2 4">
    <name type="scientific">Eubacterium ramulus</name>
    <dbReference type="NCBI Taxonomy" id="39490"/>
    <lineage>
        <taxon>Bacteria</taxon>
        <taxon>Bacillati</taxon>
        <taxon>Bacillota</taxon>
        <taxon>Clostridia</taxon>
        <taxon>Eubacteriales</taxon>
        <taxon>Eubacteriaceae</taxon>
        <taxon>Eubacterium</taxon>
    </lineage>
</organism>